<dbReference type="InterPro" id="IPR036628">
    <property type="entry name" value="Clp_N_dom_sf"/>
</dbReference>
<dbReference type="Pfam" id="PF07724">
    <property type="entry name" value="AAA_2"/>
    <property type="match status" value="1"/>
</dbReference>
<dbReference type="PROSITE" id="PS00870">
    <property type="entry name" value="CLPAB_1"/>
    <property type="match status" value="1"/>
</dbReference>
<dbReference type="InterPro" id="IPR041546">
    <property type="entry name" value="ClpA/ClpB_AAA_lid"/>
</dbReference>
<feature type="domain" description="AAA+ ATPase" evidence="8">
    <location>
        <begin position="711"/>
        <end position="862"/>
    </location>
</feature>
<evidence type="ECO:0000313" key="10">
    <source>
        <dbReference type="Proteomes" id="UP000434209"/>
    </source>
</evidence>
<comment type="function">
    <text evidence="6">Part of a stress-induced multi-chaperone system, it is involved in the recovery of the cell from heat-induced damage, in cooperation with DnaK, DnaJ and GrpE. Acts before DnaK, in the processing of protein aggregates. Protein binding stimulates the ATPase activity; ATP hydrolysis unfolds the denatured protein aggregates, which probably helps expose new hydrophobic binding sites on the surface of ClpB-bound aggregates, contributing to the solubilization and refolding of denatured protein aggregates by DnaK.</text>
</comment>
<feature type="domain" description="AAA+ ATPase" evidence="8">
    <location>
        <begin position="300"/>
        <end position="444"/>
    </location>
</feature>
<dbReference type="Gene3D" id="1.10.1780.10">
    <property type="entry name" value="Clp, N-terminal domain"/>
    <property type="match status" value="1"/>
</dbReference>
<feature type="region of interest" description="Disordered" evidence="7">
    <location>
        <begin position="588"/>
        <end position="617"/>
    </location>
</feature>
<dbReference type="AlphaFoldDB" id="A0A7Z2G899"/>
<gene>
    <name evidence="9" type="primary">tssH</name>
    <name evidence="9" type="ORF">FAZ97_19005</name>
</gene>
<reference evidence="9 10" key="1">
    <citation type="submission" date="2019-12" db="EMBL/GenBank/DDBJ databases">
        <title>Paraburkholderia acidiphila 7Q-K02 sp. nov and Paraburkholderia acidisoli DHF22 sp. nov., two strains isolated from forest soil.</title>
        <authorList>
            <person name="Gao Z."/>
            <person name="Qiu L."/>
        </authorList>
    </citation>
    <scope>NUCLEOTIDE SEQUENCE [LARGE SCALE GENOMIC DNA]</scope>
    <source>
        <strain evidence="9 10">7Q-K02</strain>
    </source>
</reference>
<dbReference type="InterPro" id="IPR017729">
    <property type="entry name" value="ATPase_T6SS_ClpV1"/>
</dbReference>
<dbReference type="Gene3D" id="3.40.50.300">
    <property type="entry name" value="P-loop containing nucleotide triphosphate hydrolases"/>
    <property type="match status" value="3"/>
</dbReference>
<dbReference type="SUPFAM" id="SSF52540">
    <property type="entry name" value="P-loop containing nucleoside triphosphate hydrolases"/>
    <property type="match status" value="2"/>
</dbReference>
<evidence type="ECO:0000259" key="8">
    <source>
        <dbReference type="SMART" id="SM00382"/>
    </source>
</evidence>
<dbReference type="InterPro" id="IPR050130">
    <property type="entry name" value="ClpA_ClpB"/>
</dbReference>
<evidence type="ECO:0000256" key="4">
    <source>
        <dbReference type="ARBA" id="ARBA00022840"/>
    </source>
</evidence>
<dbReference type="InterPro" id="IPR001270">
    <property type="entry name" value="ClpA/B"/>
</dbReference>
<dbReference type="GO" id="GO:0034605">
    <property type="term" value="P:cellular response to heat"/>
    <property type="evidence" value="ECO:0007669"/>
    <property type="project" value="TreeGrafter"/>
</dbReference>
<dbReference type="OrthoDB" id="9803641at2"/>
<protein>
    <submittedName>
        <fullName evidence="9">Type VI secretion system ATPase TssH</fullName>
    </submittedName>
</protein>
<keyword evidence="3" id="KW-0547">Nucleotide-binding</keyword>
<accession>A0A7Z2G899</accession>
<dbReference type="Pfam" id="PF00004">
    <property type="entry name" value="AAA"/>
    <property type="match status" value="1"/>
</dbReference>
<dbReference type="NCBIfam" id="TIGR03345">
    <property type="entry name" value="VI_ClpV1"/>
    <property type="match status" value="1"/>
</dbReference>
<evidence type="ECO:0000256" key="2">
    <source>
        <dbReference type="ARBA" id="ARBA00022737"/>
    </source>
</evidence>
<dbReference type="GO" id="GO:0005737">
    <property type="term" value="C:cytoplasm"/>
    <property type="evidence" value="ECO:0007669"/>
    <property type="project" value="TreeGrafter"/>
</dbReference>
<proteinExistence type="inferred from homology"/>
<dbReference type="SMART" id="SM00382">
    <property type="entry name" value="AAA"/>
    <property type="match status" value="2"/>
</dbReference>
<dbReference type="CDD" id="cd19499">
    <property type="entry name" value="RecA-like_ClpB_Hsp104-like"/>
    <property type="match status" value="1"/>
</dbReference>
<dbReference type="InterPro" id="IPR018368">
    <property type="entry name" value="ClpA/B_CS1"/>
</dbReference>
<dbReference type="InterPro" id="IPR003593">
    <property type="entry name" value="AAA+_ATPase"/>
</dbReference>
<dbReference type="InterPro" id="IPR003959">
    <property type="entry name" value="ATPase_AAA_core"/>
</dbReference>
<organism evidence="9 10">
    <name type="scientific">Paraburkholderia acidiphila</name>
    <dbReference type="NCBI Taxonomy" id="2571747"/>
    <lineage>
        <taxon>Bacteria</taxon>
        <taxon>Pseudomonadati</taxon>
        <taxon>Pseudomonadota</taxon>
        <taxon>Betaproteobacteria</taxon>
        <taxon>Burkholderiales</taxon>
        <taxon>Burkholderiaceae</taxon>
        <taxon>Paraburkholderia</taxon>
    </lineage>
</organism>
<evidence type="ECO:0000256" key="7">
    <source>
        <dbReference type="SAM" id="MobiDB-lite"/>
    </source>
</evidence>
<dbReference type="PANTHER" id="PTHR11638">
    <property type="entry name" value="ATP-DEPENDENT CLP PROTEASE"/>
    <property type="match status" value="1"/>
</dbReference>
<evidence type="ECO:0000256" key="5">
    <source>
        <dbReference type="ARBA" id="ARBA00023186"/>
    </source>
</evidence>
<name>A0A7Z2G899_9BURK</name>
<dbReference type="InterPro" id="IPR027417">
    <property type="entry name" value="P-loop_NTPase"/>
</dbReference>
<dbReference type="Pfam" id="PF17871">
    <property type="entry name" value="AAA_lid_9"/>
    <property type="match status" value="1"/>
</dbReference>
<dbReference type="GO" id="GO:0016887">
    <property type="term" value="F:ATP hydrolysis activity"/>
    <property type="evidence" value="ECO:0007669"/>
    <property type="project" value="InterPro"/>
</dbReference>
<keyword evidence="10" id="KW-1185">Reference proteome</keyword>
<keyword evidence="2" id="KW-0677">Repeat</keyword>
<dbReference type="GO" id="GO:0005524">
    <property type="term" value="F:ATP binding"/>
    <property type="evidence" value="ECO:0007669"/>
    <property type="project" value="UniProtKB-KW"/>
</dbReference>
<evidence type="ECO:0000313" key="9">
    <source>
        <dbReference type="EMBL" id="QGZ57033.1"/>
    </source>
</evidence>
<dbReference type="EMBL" id="CP046910">
    <property type="protein sequence ID" value="QGZ57033.1"/>
    <property type="molecule type" value="Genomic_DNA"/>
</dbReference>
<dbReference type="Proteomes" id="UP000434209">
    <property type="component" value="Chromosome 2"/>
</dbReference>
<dbReference type="KEGG" id="pacp:FAZ97_19005"/>
<sequence length="949" mass="102829">MVRRRTQGASRTAARRRRIAARTPLAPRAAPARLDRLGRRGGIGARAPHAPCARRHSGAYRAVTLDLKTLVARLEREPREALERAAQQCLRETHFVVEIEHWLLALTEPEGGDFACVLPHFGVDRAALAAEIRMAIARFKRGNTGMPSFSPDLLVWLQDALVQSTVVLQQPRVRAATLLIALLENDALRARTVHAAPTLLRVASAALRANFAVWLAPSEAAAPLSPRVPMPPDAPLEAAMDDNASLPALAGALEPATPAPALLDQYTLDLTAEARAGRIDPIIGRNAEIRQTLDILLRRRQNNPLLVGAPGVGKTAVVEGLALRIAAGDVPPPLAEVSLRMLDLALLQAGAGLKGEFERRLRAVIDEARHSPRPVVLFIDEAHTMIGAGGAEGGSDAANLLKPALARGELRTIAATTWLEYKKYFERDPALARRFQLVQIEAPDEPAAIAMLRALAHKFEAHHNVTILDAAIVDAVKLSHRYISARQLPDKAIAVLDTACARVALAQHDTPPQLEAARHRQRALDDELLRLRTETVLGANHTQRLAVLESEHAHNAALVDTLDTRWRDEAATVREILAVRARLAALDAEPRDTSSVDAQAAPDSDDANESNEATDPREDLAAELARLESGLEAIRDDDPMVPVCVDSKTIAAVIASWTGIPVGKMLADEAHAVRTLKGRLAQRIVGQDAALDRIAMRIQAWRAGLADPLRPVGVFLLVGPTGVGKTETAYALADALYGGERNLIVIDLAAYQEAHAVSQLRGAPPGYVGYASGGQLTEAVRRRPYSVVLLDEIEKAHVDVLEAFYNVFDKGVMEDGTGLVVDFRNTVILATSNVGAELLLNTPAATLATDAFSRRLHEELLHAFRPAFLARMTAVPYAALDDTVLRTIIEKKLEQLRTRYRDATGKQFAFDSRIIDAVLARCRAAGGAREIDNVLMNELVGTLAQWALE</sequence>
<dbReference type="PANTHER" id="PTHR11638:SF184">
    <property type="entry name" value="ATPASE WITH CHAPERONE ACTIVITY"/>
    <property type="match status" value="1"/>
</dbReference>
<keyword evidence="5" id="KW-0143">Chaperone</keyword>
<dbReference type="PRINTS" id="PR00300">
    <property type="entry name" value="CLPPROTEASEA"/>
</dbReference>
<evidence type="ECO:0000256" key="3">
    <source>
        <dbReference type="ARBA" id="ARBA00022741"/>
    </source>
</evidence>
<evidence type="ECO:0000256" key="6">
    <source>
        <dbReference type="ARBA" id="ARBA00025613"/>
    </source>
</evidence>
<dbReference type="InterPro" id="IPR004176">
    <property type="entry name" value="Clp_R_N"/>
</dbReference>
<dbReference type="Pfam" id="PF02861">
    <property type="entry name" value="Clp_N"/>
    <property type="match status" value="1"/>
</dbReference>
<keyword evidence="4" id="KW-0067">ATP-binding</keyword>
<evidence type="ECO:0000256" key="1">
    <source>
        <dbReference type="ARBA" id="ARBA00008675"/>
    </source>
</evidence>
<dbReference type="CDD" id="cd00009">
    <property type="entry name" value="AAA"/>
    <property type="match status" value="1"/>
</dbReference>
<feature type="region of interest" description="Disordered" evidence="7">
    <location>
        <begin position="1"/>
        <end position="25"/>
    </location>
</feature>
<comment type="similarity">
    <text evidence="1">Belongs to the ClpA/ClpB family.</text>
</comment>
<dbReference type="SUPFAM" id="SSF81923">
    <property type="entry name" value="Double Clp-N motif"/>
    <property type="match status" value="1"/>
</dbReference>